<feature type="compositionally biased region" description="Basic and acidic residues" evidence="1">
    <location>
        <begin position="116"/>
        <end position="137"/>
    </location>
</feature>
<evidence type="ECO:0000313" key="3">
    <source>
        <dbReference type="Proteomes" id="UP000813444"/>
    </source>
</evidence>
<evidence type="ECO:0000313" key="2">
    <source>
        <dbReference type="EMBL" id="KAH7303133.1"/>
    </source>
</evidence>
<accession>A0A8K0SCH2</accession>
<dbReference type="Proteomes" id="UP000813444">
    <property type="component" value="Unassembled WGS sequence"/>
</dbReference>
<feature type="compositionally biased region" description="Polar residues" evidence="1">
    <location>
        <begin position="10"/>
        <end position="26"/>
    </location>
</feature>
<comment type="caution">
    <text evidence="2">The sequence shown here is derived from an EMBL/GenBank/DDBJ whole genome shotgun (WGS) entry which is preliminary data.</text>
</comment>
<dbReference type="AlphaFoldDB" id="A0A8K0SCH2"/>
<evidence type="ECO:0000256" key="1">
    <source>
        <dbReference type="SAM" id="MobiDB-lite"/>
    </source>
</evidence>
<organism evidence="2 3">
    <name type="scientific">Stachybotrys elegans</name>
    <dbReference type="NCBI Taxonomy" id="80388"/>
    <lineage>
        <taxon>Eukaryota</taxon>
        <taxon>Fungi</taxon>
        <taxon>Dikarya</taxon>
        <taxon>Ascomycota</taxon>
        <taxon>Pezizomycotina</taxon>
        <taxon>Sordariomycetes</taxon>
        <taxon>Hypocreomycetidae</taxon>
        <taxon>Hypocreales</taxon>
        <taxon>Stachybotryaceae</taxon>
        <taxon>Stachybotrys</taxon>
    </lineage>
</organism>
<dbReference type="EMBL" id="JAGPNK010000039">
    <property type="protein sequence ID" value="KAH7303133.1"/>
    <property type="molecule type" value="Genomic_DNA"/>
</dbReference>
<proteinExistence type="predicted"/>
<gene>
    <name evidence="2" type="ORF">B0I35DRAFT_485418</name>
</gene>
<keyword evidence="3" id="KW-1185">Reference proteome</keyword>
<feature type="region of interest" description="Disordered" evidence="1">
    <location>
        <begin position="1"/>
        <end position="26"/>
    </location>
</feature>
<protein>
    <submittedName>
        <fullName evidence="2">Uncharacterized protein</fullName>
    </submittedName>
</protein>
<name>A0A8K0SCH2_9HYPO</name>
<feature type="region of interest" description="Disordered" evidence="1">
    <location>
        <begin position="96"/>
        <end position="137"/>
    </location>
</feature>
<sequence>MTRSRRGVLQETTDPPQSPVDCSSSTNEIRDATRYVQFTKPLVTLTVIFEEEQPEDWADIVDEDDGCAERSRLDVGVAEDAVVRPKKRSITEALRFLSRQPPENPDEWITVNGQTDEGKGEDGDRREAGDTRGARASDKIDDTDIFTLEDGEKKCDEPPPKYLEEDIDKAKIQAPTSTDSATNPLEGPETKSYEACQMLAVIKYDEIWDKPYCQKCNTAFHIDLAVQRWCIDLVTKKRTDIEERHKDGEFLPATIGHNDEPKWTDGLAEYWIKYWKKEWGLVDNIPSLSDQSK</sequence>
<reference evidence="2" key="1">
    <citation type="journal article" date="2021" name="Nat. Commun.">
        <title>Genetic determinants of endophytism in the Arabidopsis root mycobiome.</title>
        <authorList>
            <person name="Mesny F."/>
            <person name="Miyauchi S."/>
            <person name="Thiergart T."/>
            <person name="Pickel B."/>
            <person name="Atanasova L."/>
            <person name="Karlsson M."/>
            <person name="Huettel B."/>
            <person name="Barry K.W."/>
            <person name="Haridas S."/>
            <person name="Chen C."/>
            <person name="Bauer D."/>
            <person name="Andreopoulos W."/>
            <person name="Pangilinan J."/>
            <person name="LaButti K."/>
            <person name="Riley R."/>
            <person name="Lipzen A."/>
            <person name="Clum A."/>
            <person name="Drula E."/>
            <person name="Henrissat B."/>
            <person name="Kohler A."/>
            <person name="Grigoriev I.V."/>
            <person name="Martin F.M."/>
            <person name="Hacquard S."/>
        </authorList>
    </citation>
    <scope>NUCLEOTIDE SEQUENCE</scope>
    <source>
        <strain evidence="2">MPI-CAGE-CH-0235</strain>
    </source>
</reference>